<dbReference type="InterPro" id="IPR035685">
    <property type="entry name" value="DRE_TIM_HOA"/>
</dbReference>
<gene>
    <name evidence="9" type="ORF">THFILI_01605</name>
</gene>
<dbReference type="PANTHER" id="PTHR10277">
    <property type="entry name" value="HOMOCITRATE SYNTHASE-RELATED"/>
    <property type="match status" value="1"/>
</dbReference>
<keyword evidence="5 6" id="KW-0456">Lyase</keyword>
<dbReference type="InterPro" id="IPR017629">
    <property type="entry name" value="4OH_2_O-val_aldolase"/>
</dbReference>
<dbReference type="OrthoDB" id="9804858at2"/>
<keyword evidence="2 6" id="KW-0479">Metal-binding</keyword>
<name>A0A0A2WTR8_THEFI</name>
<dbReference type="Gene3D" id="1.10.8.60">
    <property type="match status" value="1"/>
</dbReference>
<evidence type="ECO:0000256" key="4">
    <source>
        <dbReference type="ARBA" id="ARBA00023211"/>
    </source>
</evidence>
<evidence type="ECO:0000256" key="5">
    <source>
        <dbReference type="ARBA" id="ARBA00023239"/>
    </source>
</evidence>
<dbReference type="NCBIfam" id="NF006049">
    <property type="entry name" value="PRK08195.1"/>
    <property type="match status" value="1"/>
</dbReference>
<feature type="binding site" evidence="6">
    <location>
        <position position="201"/>
    </location>
    <ligand>
        <name>Mn(2+)</name>
        <dbReference type="ChEBI" id="CHEBI:29035"/>
    </ligand>
</feature>
<dbReference type="NCBIfam" id="TIGR03217">
    <property type="entry name" value="4OH_2_O_val_ald"/>
    <property type="match status" value="1"/>
</dbReference>
<evidence type="ECO:0000313" key="10">
    <source>
        <dbReference type="Proteomes" id="UP000030364"/>
    </source>
</evidence>
<dbReference type="GO" id="GO:0030145">
    <property type="term" value="F:manganese ion binding"/>
    <property type="evidence" value="ECO:0007669"/>
    <property type="project" value="UniProtKB-UniRule"/>
</dbReference>
<dbReference type="AlphaFoldDB" id="A0A0A2WTR8"/>
<dbReference type="PANTHER" id="PTHR10277:SF9">
    <property type="entry name" value="2-ISOPROPYLMALATE SYNTHASE 1, CHLOROPLASTIC-RELATED"/>
    <property type="match status" value="1"/>
</dbReference>
<feature type="binding site" evidence="6">
    <location>
        <position position="201"/>
    </location>
    <ligand>
        <name>substrate</name>
    </ligand>
</feature>
<dbReference type="GO" id="GO:0008701">
    <property type="term" value="F:4-hydroxy-2-oxovalerate aldolase activity"/>
    <property type="evidence" value="ECO:0007669"/>
    <property type="project" value="UniProtKB-UniRule"/>
</dbReference>
<protein>
    <recommendedName>
        <fullName evidence="6 7">4-hydroxy-2-oxovalerate aldolase</fullName>
        <shortName evidence="6">HOA</shortName>
        <ecNumber evidence="6 7">4.1.3.39</ecNumber>
    </recommendedName>
    <alternativeName>
        <fullName evidence="6">4-hydroxy-2-keto-pentanoic acid aldolase</fullName>
    </alternativeName>
    <alternativeName>
        <fullName evidence="6">4-hydroxy-2-oxopentanoate aldolase</fullName>
    </alternativeName>
</protein>
<dbReference type="EC" id="4.1.3.39" evidence="6 7"/>
<feature type="binding site" evidence="6">
    <location>
        <position position="203"/>
    </location>
    <ligand>
        <name>Mn(2+)</name>
        <dbReference type="ChEBI" id="CHEBI:29035"/>
    </ligand>
</feature>
<dbReference type="PROSITE" id="PS50991">
    <property type="entry name" value="PYR_CT"/>
    <property type="match status" value="1"/>
</dbReference>
<dbReference type="Gene3D" id="3.20.20.70">
    <property type="entry name" value="Aldolase class I"/>
    <property type="match status" value="1"/>
</dbReference>
<feature type="binding site" evidence="6">
    <location>
        <position position="20"/>
    </location>
    <ligand>
        <name>Mn(2+)</name>
        <dbReference type="ChEBI" id="CHEBI:29035"/>
    </ligand>
</feature>
<dbReference type="SUPFAM" id="SSF51569">
    <property type="entry name" value="Aldolase"/>
    <property type="match status" value="1"/>
</dbReference>
<evidence type="ECO:0000313" key="9">
    <source>
        <dbReference type="EMBL" id="KGQ22147.2"/>
    </source>
</evidence>
<dbReference type="EMBL" id="JPSL02000036">
    <property type="protein sequence ID" value="KGQ22147.2"/>
    <property type="molecule type" value="Genomic_DNA"/>
</dbReference>
<feature type="site" description="Transition state stabilizer" evidence="6">
    <location>
        <position position="19"/>
    </location>
</feature>
<dbReference type="Pfam" id="PF00682">
    <property type="entry name" value="HMGL-like"/>
    <property type="match status" value="1"/>
</dbReference>
<reference evidence="9 10" key="1">
    <citation type="journal article" date="2015" name="Genome Announc.">
        <title>Draft Genome Sequence of the Thermophile Thermus filiformis ATCC 43280, Producer of Carotenoid-(Di)glucoside-Branched Fatty Acid (Di)esters and Source of Hyperthermostable Enzymes of Biotechnological Interest.</title>
        <authorList>
            <person name="Mandelli F."/>
            <person name="Oliveira Ramires B."/>
            <person name="Couger M.B."/>
            <person name="Paixao D.A."/>
            <person name="Camilo C.M."/>
            <person name="Polikarpov I."/>
            <person name="Prade R."/>
            <person name="Riano-Pachon D.M."/>
            <person name="Squina F.M."/>
        </authorList>
    </citation>
    <scope>NUCLEOTIDE SEQUENCE [LARGE SCALE GENOMIC DNA]</scope>
    <source>
        <strain evidence="9 10">ATCC 43280</strain>
    </source>
</reference>
<dbReference type="HAMAP" id="MF_01656">
    <property type="entry name" value="HOA"/>
    <property type="match status" value="1"/>
</dbReference>
<comment type="catalytic activity">
    <reaction evidence="6">
        <text>(S)-4-hydroxy-2-oxopentanoate = acetaldehyde + pyruvate</text>
        <dbReference type="Rhea" id="RHEA:22624"/>
        <dbReference type="ChEBI" id="CHEBI:15343"/>
        <dbReference type="ChEBI" id="CHEBI:15361"/>
        <dbReference type="ChEBI" id="CHEBI:73143"/>
        <dbReference type="EC" id="4.1.3.39"/>
    </reaction>
</comment>
<proteinExistence type="inferred from homology"/>
<accession>A0A0A2WTR8</accession>
<dbReference type="Proteomes" id="UP000030364">
    <property type="component" value="Unassembled WGS sequence"/>
</dbReference>
<dbReference type="Pfam" id="PF07836">
    <property type="entry name" value="DmpG_comm"/>
    <property type="match status" value="1"/>
</dbReference>
<feature type="active site" description="Proton acceptor" evidence="6">
    <location>
        <position position="23"/>
    </location>
</feature>
<feature type="binding site" evidence="6">
    <location>
        <begin position="19"/>
        <end position="20"/>
    </location>
    <ligand>
        <name>substrate</name>
    </ligand>
</feature>
<comment type="caution">
    <text evidence="9">The sequence shown here is derived from an EMBL/GenBank/DDBJ whole genome shotgun (WGS) entry which is preliminary data.</text>
</comment>
<dbReference type="InterPro" id="IPR012425">
    <property type="entry name" value="DmpG_comm"/>
</dbReference>
<evidence type="ECO:0000256" key="3">
    <source>
        <dbReference type="ARBA" id="ARBA00022797"/>
    </source>
</evidence>
<dbReference type="InterPro" id="IPR013785">
    <property type="entry name" value="Aldolase_TIM"/>
</dbReference>
<dbReference type="GO" id="GO:0009098">
    <property type="term" value="P:L-leucine biosynthetic process"/>
    <property type="evidence" value="ECO:0007669"/>
    <property type="project" value="TreeGrafter"/>
</dbReference>
<dbReference type="SUPFAM" id="SSF89000">
    <property type="entry name" value="post-HMGL domain-like"/>
    <property type="match status" value="1"/>
</dbReference>
<keyword evidence="4 6" id="KW-0464">Manganese</keyword>
<dbReference type="InterPro" id="IPR000891">
    <property type="entry name" value="PYR_CT"/>
</dbReference>
<dbReference type="InterPro" id="IPR050073">
    <property type="entry name" value="2-IPM_HCS-like"/>
</dbReference>
<comment type="similarity">
    <text evidence="1 6">Belongs to the 4-hydroxy-2-oxovalerate aldolase family.</text>
</comment>
<organism evidence="9 10">
    <name type="scientific">Thermus filiformis</name>
    <dbReference type="NCBI Taxonomy" id="276"/>
    <lineage>
        <taxon>Bacteria</taxon>
        <taxon>Thermotogati</taxon>
        <taxon>Deinococcota</taxon>
        <taxon>Deinococci</taxon>
        <taxon>Thermales</taxon>
        <taxon>Thermaceae</taxon>
        <taxon>Thermus</taxon>
    </lineage>
</organism>
<feature type="binding site" evidence="6">
    <location>
        <position position="173"/>
    </location>
    <ligand>
        <name>substrate</name>
    </ligand>
</feature>
<keyword evidence="3 6" id="KW-0058">Aromatic hydrocarbons catabolism</keyword>
<dbReference type="STRING" id="276.THFILI_01605"/>
<feature type="domain" description="Pyruvate carboxyltransferase" evidence="8">
    <location>
        <begin position="11"/>
        <end position="262"/>
    </location>
</feature>
<evidence type="ECO:0000256" key="2">
    <source>
        <dbReference type="ARBA" id="ARBA00022723"/>
    </source>
</evidence>
<dbReference type="RefSeq" id="WP_038063672.1">
    <property type="nucleotide sequence ID" value="NZ_JPSL02000036.1"/>
</dbReference>
<sequence length="347" mass="37308">MSWDLSGARPPVVVDTTLRDGSHAHRHQYTAEEVRRVARALDEAGVYALEVSHGDGLGGSSLQYGFSRQDEMELIRAARETVKRAKVAALLVPGIGTRKELKEAVEAGIQMVRIATQCTEADISEQHFGMAKEMGLLAVGFLMMSHMRPPEFLAEQALLMEGYGADVVYIVDSAGAMLPEDAYLRVKALKEALTRAQVGFHAHNNLGLAVANTLAALKAGADWVDATLRGYGAGAGNAPLEVLAAVLDKAGLNPGLDVFKLLDAAEYVMGPILHFQPYPDRDSVAIGYAGVYSTFLLHAKRIGKELGVDPLAILLELGRRQAVAGQEDWILRVALELKEKEAGALAD</sequence>
<evidence type="ECO:0000259" key="8">
    <source>
        <dbReference type="PROSITE" id="PS50991"/>
    </source>
</evidence>
<evidence type="ECO:0000256" key="7">
    <source>
        <dbReference type="NCBIfam" id="TIGR03217"/>
    </source>
</evidence>
<evidence type="ECO:0000256" key="1">
    <source>
        <dbReference type="ARBA" id="ARBA00008944"/>
    </source>
</evidence>
<dbReference type="CDD" id="cd07943">
    <property type="entry name" value="DRE_TIM_HOA"/>
    <property type="match status" value="1"/>
</dbReference>
<dbReference type="GO" id="GO:0003852">
    <property type="term" value="F:2-isopropylmalate synthase activity"/>
    <property type="evidence" value="ECO:0007669"/>
    <property type="project" value="TreeGrafter"/>
</dbReference>
<evidence type="ECO:0000256" key="6">
    <source>
        <dbReference type="HAMAP-Rule" id="MF_01656"/>
    </source>
</evidence>
<feature type="binding site" evidence="6">
    <location>
        <position position="292"/>
    </location>
    <ligand>
        <name>substrate</name>
    </ligand>
</feature>
<keyword evidence="10" id="KW-1185">Reference proteome</keyword>